<evidence type="ECO:0000256" key="8">
    <source>
        <dbReference type="SAM" id="Phobius"/>
    </source>
</evidence>
<name>A0ABV7V2Y2_9SPHN</name>
<dbReference type="GO" id="GO:0016301">
    <property type="term" value="F:kinase activity"/>
    <property type="evidence" value="ECO:0007669"/>
    <property type="project" value="UniProtKB-KW"/>
</dbReference>
<evidence type="ECO:0000259" key="9">
    <source>
        <dbReference type="SMART" id="SM00911"/>
    </source>
</evidence>
<feature type="transmembrane region" description="Helical" evidence="8">
    <location>
        <begin position="12"/>
        <end position="38"/>
    </location>
</feature>
<evidence type="ECO:0000256" key="5">
    <source>
        <dbReference type="ARBA" id="ARBA00022741"/>
    </source>
</evidence>
<dbReference type="Proteomes" id="UP001595683">
    <property type="component" value="Unassembled WGS sequence"/>
</dbReference>
<keyword evidence="11" id="KW-1185">Reference proteome</keyword>
<feature type="domain" description="Signal transduction histidine kinase HWE region" evidence="9">
    <location>
        <begin position="138"/>
        <end position="223"/>
    </location>
</feature>
<keyword evidence="6 10" id="KW-0418">Kinase</keyword>
<reference evidence="11" key="1">
    <citation type="journal article" date="2019" name="Int. J. Syst. Evol. Microbiol.">
        <title>The Global Catalogue of Microorganisms (GCM) 10K type strain sequencing project: providing services to taxonomists for standard genome sequencing and annotation.</title>
        <authorList>
            <consortium name="The Broad Institute Genomics Platform"/>
            <consortium name="The Broad Institute Genome Sequencing Center for Infectious Disease"/>
            <person name="Wu L."/>
            <person name="Ma J."/>
        </authorList>
    </citation>
    <scope>NUCLEOTIDE SEQUENCE [LARGE SCALE GENOMIC DNA]</scope>
    <source>
        <strain evidence="11">KCTC 42224</strain>
    </source>
</reference>
<dbReference type="PANTHER" id="PTHR41523">
    <property type="entry name" value="TWO-COMPONENT SYSTEM SENSOR PROTEIN"/>
    <property type="match status" value="1"/>
</dbReference>
<dbReference type="PANTHER" id="PTHR41523:SF8">
    <property type="entry name" value="ETHYLENE RESPONSE SENSOR PROTEIN"/>
    <property type="match status" value="1"/>
</dbReference>
<evidence type="ECO:0000256" key="4">
    <source>
        <dbReference type="ARBA" id="ARBA00022679"/>
    </source>
</evidence>
<sequence>MTRIEVVRRAILLDLATWHSVVGAILALAVPTILRWWLDGLADAAPHVLYCPFILFAAVFLGWRAASAVAAIATLVVNVLFSGLLAPDGVAMPVANRTLLAALFLVVDLALIAVGDTLRRTVRQLEALARQQDIVVREMFHRVQNALGVVQALIRVSRADDDPEQFRQELLGRVQALANANRLLDARRKDSDSTDFGLTVAALVQVAIAPFHNAEAFIVRGPPASLERDAAYHLLLLLHELCTNALKHGALSTDTGQVTIRWNQAGVIDWQETGGPSVRPPDRQGLGSRLFARQQHWVIERSFAHDGFSCRIAPR</sequence>
<keyword evidence="8" id="KW-0812">Transmembrane</keyword>
<accession>A0ABV7V2Y2</accession>
<keyword evidence="4" id="KW-0808">Transferase</keyword>
<feature type="transmembrane region" description="Helical" evidence="8">
    <location>
        <begin position="98"/>
        <end position="118"/>
    </location>
</feature>
<gene>
    <name evidence="10" type="ORF">ACFOOT_07840</name>
</gene>
<evidence type="ECO:0000256" key="2">
    <source>
        <dbReference type="ARBA" id="ARBA00012438"/>
    </source>
</evidence>
<dbReference type="InterPro" id="IPR011102">
    <property type="entry name" value="Sig_transdc_His_kinase_HWE"/>
</dbReference>
<keyword evidence="3" id="KW-0597">Phosphoprotein</keyword>
<comment type="catalytic activity">
    <reaction evidence="1">
        <text>ATP + protein L-histidine = ADP + protein N-phospho-L-histidine.</text>
        <dbReference type="EC" id="2.7.13.3"/>
    </reaction>
</comment>
<evidence type="ECO:0000313" key="11">
    <source>
        <dbReference type="Proteomes" id="UP001595683"/>
    </source>
</evidence>
<dbReference type="EC" id="2.7.13.3" evidence="2"/>
<dbReference type="RefSeq" id="WP_191322589.1">
    <property type="nucleotide sequence ID" value="NZ_BMZP01000001.1"/>
</dbReference>
<evidence type="ECO:0000256" key="6">
    <source>
        <dbReference type="ARBA" id="ARBA00022777"/>
    </source>
</evidence>
<evidence type="ECO:0000256" key="7">
    <source>
        <dbReference type="ARBA" id="ARBA00022840"/>
    </source>
</evidence>
<feature type="transmembrane region" description="Helical" evidence="8">
    <location>
        <begin position="44"/>
        <end position="61"/>
    </location>
</feature>
<keyword evidence="8" id="KW-1133">Transmembrane helix</keyword>
<evidence type="ECO:0000256" key="1">
    <source>
        <dbReference type="ARBA" id="ARBA00000085"/>
    </source>
</evidence>
<evidence type="ECO:0000313" key="10">
    <source>
        <dbReference type="EMBL" id="MFC3671332.1"/>
    </source>
</evidence>
<comment type="caution">
    <text evidence="10">The sequence shown here is derived from an EMBL/GenBank/DDBJ whole genome shotgun (WGS) entry which is preliminary data.</text>
</comment>
<proteinExistence type="predicted"/>
<dbReference type="InterPro" id="IPR036890">
    <property type="entry name" value="HATPase_C_sf"/>
</dbReference>
<dbReference type="EMBL" id="JBHRYE010000011">
    <property type="protein sequence ID" value="MFC3671332.1"/>
    <property type="molecule type" value="Genomic_DNA"/>
</dbReference>
<dbReference type="SMART" id="SM00911">
    <property type="entry name" value="HWE_HK"/>
    <property type="match status" value="1"/>
</dbReference>
<keyword evidence="5" id="KW-0547">Nucleotide-binding</keyword>
<evidence type="ECO:0000256" key="3">
    <source>
        <dbReference type="ARBA" id="ARBA00022553"/>
    </source>
</evidence>
<keyword evidence="7" id="KW-0067">ATP-binding</keyword>
<dbReference type="Pfam" id="PF07536">
    <property type="entry name" value="HWE_HK"/>
    <property type="match status" value="1"/>
</dbReference>
<protein>
    <recommendedName>
        <fullName evidence="2">histidine kinase</fullName>
        <ecNumber evidence="2">2.7.13.3</ecNumber>
    </recommendedName>
</protein>
<organism evidence="10 11">
    <name type="scientific">Novosphingobium pokkalii</name>
    <dbReference type="NCBI Taxonomy" id="1770194"/>
    <lineage>
        <taxon>Bacteria</taxon>
        <taxon>Pseudomonadati</taxon>
        <taxon>Pseudomonadota</taxon>
        <taxon>Alphaproteobacteria</taxon>
        <taxon>Sphingomonadales</taxon>
        <taxon>Sphingomonadaceae</taxon>
        <taxon>Novosphingobium</taxon>
    </lineage>
</organism>
<keyword evidence="8" id="KW-0472">Membrane</keyword>
<dbReference type="Gene3D" id="3.30.565.10">
    <property type="entry name" value="Histidine kinase-like ATPase, C-terminal domain"/>
    <property type="match status" value="1"/>
</dbReference>
<feature type="transmembrane region" description="Helical" evidence="8">
    <location>
        <begin position="68"/>
        <end position="86"/>
    </location>
</feature>